<dbReference type="InParanoid" id="A0A409VXH4"/>
<dbReference type="Gene3D" id="3.40.50.1820">
    <property type="entry name" value="alpha/beta hydrolase"/>
    <property type="match status" value="1"/>
</dbReference>
<dbReference type="PANTHER" id="PTHR43037:SF4">
    <property type="entry name" value="PEPTIDASE S9 PROLYL OLIGOPEPTIDASE CATALYTIC DOMAIN-CONTAINING PROTEIN"/>
    <property type="match status" value="1"/>
</dbReference>
<dbReference type="EMBL" id="NHTK01005935">
    <property type="protein sequence ID" value="PPQ70920.1"/>
    <property type="molecule type" value="Genomic_DNA"/>
</dbReference>
<dbReference type="InterPro" id="IPR001375">
    <property type="entry name" value="Peptidase_S9_cat"/>
</dbReference>
<evidence type="ECO:0000256" key="1">
    <source>
        <dbReference type="ARBA" id="ARBA00022729"/>
    </source>
</evidence>
<dbReference type="GO" id="GO:0006508">
    <property type="term" value="P:proteolysis"/>
    <property type="evidence" value="ECO:0007669"/>
    <property type="project" value="InterPro"/>
</dbReference>
<evidence type="ECO:0000313" key="5">
    <source>
        <dbReference type="Proteomes" id="UP000284842"/>
    </source>
</evidence>
<reference evidence="4 5" key="1">
    <citation type="journal article" date="2018" name="Evol. Lett.">
        <title>Horizontal gene cluster transfer increased hallucinogenic mushroom diversity.</title>
        <authorList>
            <person name="Reynolds H.T."/>
            <person name="Vijayakumar V."/>
            <person name="Gluck-Thaler E."/>
            <person name="Korotkin H.B."/>
            <person name="Matheny P.B."/>
            <person name="Slot J.C."/>
        </authorList>
    </citation>
    <scope>NUCLEOTIDE SEQUENCE [LARGE SCALE GENOMIC DNA]</scope>
    <source>
        <strain evidence="4 5">2629</strain>
    </source>
</reference>
<dbReference type="SUPFAM" id="SSF53474">
    <property type="entry name" value="alpha/beta-Hydrolases"/>
    <property type="match status" value="1"/>
</dbReference>
<evidence type="ECO:0000313" key="4">
    <source>
        <dbReference type="EMBL" id="PPQ70920.1"/>
    </source>
</evidence>
<dbReference type="STRING" id="181874.A0A409VXH4"/>
<dbReference type="PANTHER" id="PTHR43037">
    <property type="entry name" value="UNNAMED PRODUCT-RELATED"/>
    <property type="match status" value="1"/>
</dbReference>
<dbReference type="Pfam" id="PF00326">
    <property type="entry name" value="Peptidase_S9"/>
    <property type="match status" value="1"/>
</dbReference>
<accession>A0A409VXH4</accession>
<evidence type="ECO:0000259" key="3">
    <source>
        <dbReference type="Pfam" id="PF00326"/>
    </source>
</evidence>
<protein>
    <recommendedName>
        <fullName evidence="3">Peptidase S9 prolyl oligopeptidase catalytic domain-containing protein</fullName>
    </recommendedName>
</protein>
<sequence>MLGFLVFILSVTQVALSFYQEPLIMSESWRIDVSSTWDVLGPFPIHAREQHFLSPSYPLDLSQQINYTQSWPSSYARDGLVTWSSTSSDELGNIQLSFPDIPWTYLRASHGWAALQHHAVLRTTLTIYPPGNPGSTLECPQLLVRLKQASYFALKPQSQDNHTNLFVPEWYPGNIYDLERALPYLLPLSDKVSLTQPTSFDLFVSGDYEIRLFGDPLVDGSSIPVQRIQVDVSLNNPSSKVIHLPAQDVIPQFVAGYPLGQVMGIALQNLDDKKKYSVVSVEQTDDNKAMSISLLNDVTYTISSGQTRVVPILLQPSTPWFQESFDFVVRLKAHDQDNLFDVPVTIQISHRTSWSSVDRQTFTGTFLFANSTPSHFVTVPPRLKSEDKHPPILALHGAGVDVIGHDFWAQSMPDNNFSWIVIPVGRTSWGLDWHGPSADEAWDTVRGLGEALRYHREKHDCPWSYWPDLPVILVGHSNGGQGTWYIASRYPDRIRAAIPAAGYIKSQAYVPLTLSRSGHFIDPSLRAILESSLTPDDNDLHLSNLVDTPLLAIHGGDDRNVPSWHSRELMSTMHSWEFAGVKKIYHEDFGQDHWYPTVLNNDHVQGFVDQYTLRGGANAELDDTFTLTTLAPHQSGSLRGWRIVELITPGRLGRLTVKRIPSRGSNTTESYTVYTSNIRQFSPPSSLARNVVITVDDIAVSNDAWSDNASILMLHLDDRLGRHWKWKVNEPIPFRMILADAELSQICIDQSSKPAASNPPGRVQAILSSPGPITIVTTTVDDARESSIASRLAYVLQLYHRIDSEIISQEEAANRTQQDTWLAGNVVLIGTPRSTYIQKLLEDQRTPVGFTRDGAGFTVRSNWPNKFDKDDHAIIFTHPHPTRNDSLMLCLLYHTPIGLERAARLFPYRTGIAVPDWAIVSNKMDTMGAGGILAAGVWGNNWSFNEPMSWMY</sequence>
<organism evidence="4 5">
    <name type="scientific">Panaeolus cyanescens</name>
    <dbReference type="NCBI Taxonomy" id="181874"/>
    <lineage>
        <taxon>Eukaryota</taxon>
        <taxon>Fungi</taxon>
        <taxon>Dikarya</taxon>
        <taxon>Basidiomycota</taxon>
        <taxon>Agaricomycotina</taxon>
        <taxon>Agaricomycetes</taxon>
        <taxon>Agaricomycetidae</taxon>
        <taxon>Agaricales</taxon>
        <taxon>Agaricineae</taxon>
        <taxon>Galeropsidaceae</taxon>
        <taxon>Panaeolus</taxon>
    </lineage>
</organism>
<keyword evidence="1 2" id="KW-0732">Signal</keyword>
<feature type="chain" id="PRO_5019390433" description="Peptidase S9 prolyl oligopeptidase catalytic domain-containing protein" evidence="2">
    <location>
        <begin position="18"/>
        <end position="952"/>
    </location>
</feature>
<keyword evidence="5" id="KW-1185">Reference proteome</keyword>
<dbReference type="Proteomes" id="UP000284842">
    <property type="component" value="Unassembled WGS sequence"/>
</dbReference>
<name>A0A409VXH4_9AGAR</name>
<feature type="signal peptide" evidence="2">
    <location>
        <begin position="1"/>
        <end position="17"/>
    </location>
</feature>
<feature type="domain" description="Peptidase S9 prolyl oligopeptidase catalytic" evidence="3">
    <location>
        <begin position="472"/>
        <end position="603"/>
    </location>
</feature>
<comment type="caution">
    <text evidence="4">The sequence shown here is derived from an EMBL/GenBank/DDBJ whole genome shotgun (WGS) entry which is preliminary data.</text>
</comment>
<dbReference type="GO" id="GO:0008236">
    <property type="term" value="F:serine-type peptidase activity"/>
    <property type="evidence" value="ECO:0007669"/>
    <property type="project" value="InterPro"/>
</dbReference>
<dbReference type="InterPro" id="IPR050955">
    <property type="entry name" value="Plant_Biomass_Hydrol_Est"/>
</dbReference>
<dbReference type="InterPro" id="IPR029058">
    <property type="entry name" value="AB_hydrolase_fold"/>
</dbReference>
<dbReference type="AlphaFoldDB" id="A0A409VXH4"/>
<gene>
    <name evidence="4" type="ORF">CVT24_009982</name>
</gene>
<proteinExistence type="predicted"/>
<dbReference type="OrthoDB" id="449091at2759"/>
<evidence type="ECO:0000256" key="2">
    <source>
        <dbReference type="SAM" id="SignalP"/>
    </source>
</evidence>